<sequence length="1001" mass="116162">MMIGVNSILDYLELNTPSNKRDIGELIRNQRQNNSKTSSSTKLNHLIIDVDTTLERLYGGFYPDWLAGGEWSHLYSYVLSLLKTCQELSLCLIFCFDGTLYRSGQSQWYYEQLQHRKKVNQIFKHLKQNKSGLPRRQLWLSPPAFQLCFRIILREINSSHFIMYQTWGYGQCQHQEQIKNYARQYNQNLIGIVSSDIEFLFSPKLNNENILLKYFSSKNFKLSLKGKLTLVEIKLNQLKDKFSLDTKQFSLLLTLLGNHILPYSDLIHFHNDIVRNQDISTPLSKRISPNDHLTLILVSVNKSDENQIFENCSGVNIEVIRTAFNLHKQGLMMPWIFQCLYKHEITFPVTIEPEMCNTIPGVCEFFRPIRKYVYSILFDSKTIIREQAYNSEHGSYLTDIHCEQLSLKHTIEQLWFGTNPDEDRHLRMKTFLQSLYYCDLPAMYSMSLDYLIFLCILRYIYMEFFRYSSTSGILQTYELMAFISQAVLITELQPKPLMNLQSTNFLNQYDHIQIINYETRPIQLAHLFMRGFETILFANEVCGAPVHPKYCCPSHFFNGKLFHQKYLQAQYYQQNQDLMIILCDGNAHFAQLGSHLLDIILDRTPNGNFHHTPMQKQQYQYPTAAPPPQQQQQQRALKNPSRQGQPLVANSTRTLMRNNNKPSTKNELNNQQQTPISNFRQQQQQPPPIKQQAGYTKTAGTMNNNNNVTPFNVKSHQQSMKFNTHPVQNMNYATPPPPLQHKLPTEQWAAPPTSALLPNHLHMQPQHQPTNSIHNIQSIPLQYQQPMTNNFIDSHEQFIHLQLHPQSMPTTPSPMPYPHATQIINPHIPMAAYNHLHPPPYTIPNGPTFYQPSPSSTNSFQQPIATPYHPHHPQIVPGLPPHAPIAPQRTANFTTVISTTNNNNNNPNHYQQSAQCISQTSMQTQEMNLQALQQRIIEQQKHQQTPISIQRQMNRLHAVDYTQYDIHRSTQHNEISVGVQSCHHPSMIVDHQQQRPPPHGF</sequence>
<evidence type="ECO:0000313" key="4">
    <source>
        <dbReference type="Proteomes" id="UP000663848"/>
    </source>
</evidence>
<dbReference type="PANTHER" id="PTHR15976">
    <property type="entry name" value="CONSTITUTIVE COACTIVATOR OF PEROXISOME PROLIFERATOR-ACTIVATED RECEPTOR GAMMA"/>
    <property type="match status" value="1"/>
</dbReference>
<dbReference type="Proteomes" id="UP000663848">
    <property type="component" value="Unassembled WGS sequence"/>
</dbReference>
<feature type="compositionally biased region" description="Polar residues" evidence="2">
    <location>
        <begin position="693"/>
        <end position="702"/>
    </location>
</feature>
<proteinExistence type="inferred from homology"/>
<accession>A0A821AT92</accession>
<reference evidence="3" key="1">
    <citation type="submission" date="2021-02" db="EMBL/GenBank/DDBJ databases">
        <authorList>
            <person name="Nowell W R."/>
        </authorList>
    </citation>
    <scope>NUCLEOTIDE SEQUENCE</scope>
</reference>
<comment type="caution">
    <text evidence="3">The sequence shown here is derived from an EMBL/GenBank/DDBJ whole genome shotgun (WGS) entry which is preliminary data.</text>
</comment>
<dbReference type="InterPro" id="IPR026784">
    <property type="entry name" value="Coact_PPARg"/>
</dbReference>
<evidence type="ECO:0000256" key="1">
    <source>
        <dbReference type="ARBA" id="ARBA00009495"/>
    </source>
</evidence>
<name>A0A821AT92_9BILA</name>
<dbReference type="SUPFAM" id="SSF88723">
    <property type="entry name" value="PIN domain-like"/>
    <property type="match status" value="1"/>
</dbReference>
<gene>
    <name evidence="3" type="ORF">QYT958_LOCUS10297</name>
</gene>
<evidence type="ECO:0000256" key="2">
    <source>
        <dbReference type="SAM" id="MobiDB-lite"/>
    </source>
</evidence>
<dbReference type="AlphaFoldDB" id="A0A821AT92"/>
<protein>
    <submittedName>
        <fullName evidence="3">Uncharacterized protein</fullName>
    </submittedName>
</protein>
<feature type="region of interest" description="Disordered" evidence="2">
    <location>
        <begin position="608"/>
        <end position="702"/>
    </location>
</feature>
<dbReference type="GO" id="GO:0005634">
    <property type="term" value="C:nucleus"/>
    <property type="evidence" value="ECO:0007669"/>
    <property type="project" value="TreeGrafter"/>
</dbReference>
<comment type="similarity">
    <text evidence="1">Belongs to the constitutive coactivator of PPAR-gamma family.</text>
</comment>
<dbReference type="EMBL" id="CAJOBR010001135">
    <property type="protein sequence ID" value="CAF4581488.1"/>
    <property type="molecule type" value="Genomic_DNA"/>
</dbReference>
<feature type="compositionally biased region" description="Polar residues" evidence="2">
    <location>
        <begin position="640"/>
        <end position="680"/>
    </location>
</feature>
<dbReference type="PANTHER" id="PTHR15976:SF16">
    <property type="entry name" value="ASTEROID DOMAIN-CONTAINING PROTEIN"/>
    <property type="match status" value="1"/>
</dbReference>
<evidence type="ECO:0000313" key="3">
    <source>
        <dbReference type="EMBL" id="CAF4581488.1"/>
    </source>
</evidence>
<dbReference type="InterPro" id="IPR029060">
    <property type="entry name" value="PIN-like_dom_sf"/>
</dbReference>
<organism evidence="3 4">
    <name type="scientific">Rotaria socialis</name>
    <dbReference type="NCBI Taxonomy" id="392032"/>
    <lineage>
        <taxon>Eukaryota</taxon>
        <taxon>Metazoa</taxon>
        <taxon>Spiralia</taxon>
        <taxon>Gnathifera</taxon>
        <taxon>Rotifera</taxon>
        <taxon>Eurotatoria</taxon>
        <taxon>Bdelloidea</taxon>
        <taxon>Philodinida</taxon>
        <taxon>Philodinidae</taxon>
        <taxon>Rotaria</taxon>
    </lineage>
</organism>